<sequence length="467" mass="50066">MIFDQSPPLRPDRRTAGAEKEIAMPTIPLPERPSVEQLKKQAKALQRAVRSGDPRAVALIAEHHLGSVGPLAGFPLGSAQLVTARRYGFASWSRLRRHLEDRVVDDRVVPMPPVPAGRFSLTVEDRYGVRADWVSADDIERCARAATDAHPDPAQWRPVLTARQNGVRVVAFSSPAGPLFGELTPTTVTLSRTAPIHAGGEAAPAEVLFHTTFGTLAGPVSPEVTRLGLERPADRKAREAAVVAGGVFVVPNAFRVTPAGLVVRVNGARVGDLVPLDALPDRAVGVVDRPAPRADRDSPAGRRLAAVIAAADAPPVVDPDQWVPGVHAQLTAAERIQLGRYGRLLAWHLTGADEPEDPFVFDFGPRYGPVQDFAVRGATVAATRLYYDFHDNRSGALAVVGLVDDPRVASIVLHGERQPSLAARIAGGTFLICGPELTELSEQGRVIDRLTVRDSAGTVLEDVPYQQ</sequence>
<dbReference type="EMBL" id="JAGSOV010000070">
    <property type="protein sequence ID" value="MCO1659787.1"/>
    <property type="molecule type" value="Genomic_DNA"/>
</dbReference>
<evidence type="ECO:0000313" key="2">
    <source>
        <dbReference type="EMBL" id="MCO1659787.1"/>
    </source>
</evidence>
<evidence type="ECO:0000256" key="1">
    <source>
        <dbReference type="SAM" id="MobiDB-lite"/>
    </source>
</evidence>
<protein>
    <submittedName>
        <fullName evidence="2">Uncharacterized protein</fullName>
    </submittedName>
</protein>
<dbReference type="RefSeq" id="WP_252444799.1">
    <property type="nucleotide sequence ID" value="NZ_JAGSOV010000070.1"/>
</dbReference>
<organism evidence="2 3">
    <name type="scientific">Pseudonocardia humida</name>
    <dbReference type="NCBI Taxonomy" id="2800819"/>
    <lineage>
        <taxon>Bacteria</taxon>
        <taxon>Bacillati</taxon>
        <taxon>Actinomycetota</taxon>
        <taxon>Actinomycetes</taxon>
        <taxon>Pseudonocardiales</taxon>
        <taxon>Pseudonocardiaceae</taxon>
        <taxon>Pseudonocardia</taxon>
    </lineage>
</organism>
<reference evidence="2" key="1">
    <citation type="submission" date="2021-04" db="EMBL/GenBank/DDBJ databases">
        <title>Pseudonocardia sp. nov., isolated from sandy soil of mangrove forest.</title>
        <authorList>
            <person name="Zan Z."/>
            <person name="Huang R."/>
            <person name="Liu W."/>
        </authorList>
    </citation>
    <scope>NUCLEOTIDE SEQUENCE</scope>
    <source>
        <strain evidence="2">S2-4</strain>
    </source>
</reference>
<comment type="caution">
    <text evidence="2">The sequence shown here is derived from an EMBL/GenBank/DDBJ whole genome shotgun (WGS) entry which is preliminary data.</text>
</comment>
<feature type="region of interest" description="Disordered" evidence="1">
    <location>
        <begin position="1"/>
        <end position="32"/>
    </location>
</feature>
<dbReference type="Proteomes" id="UP001165283">
    <property type="component" value="Unassembled WGS sequence"/>
</dbReference>
<feature type="compositionally biased region" description="Basic and acidic residues" evidence="1">
    <location>
        <begin position="10"/>
        <end position="22"/>
    </location>
</feature>
<gene>
    <name evidence="2" type="ORF">KDL28_32460</name>
</gene>
<accession>A0ABT1A9S6</accession>
<name>A0ABT1A9S6_9PSEU</name>
<keyword evidence="3" id="KW-1185">Reference proteome</keyword>
<evidence type="ECO:0000313" key="3">
    <source>
        <dbReference type="Proteomes" id="UP001165283"/>
    </source>
</evidence>
<proteinExistence type="predicted"/>